<dbReference type="AlphaFoldDB" id="A0A9D2CZN4"/>
<comment type="caution">
    <text evidence="2">The sequence shown here is derived from an EMBL/GenBank/DDBJ whole genome shotgun (WGS) entry which is preliminary data.</text>
</comment>
<dbReference type="InterPro" id="IPR043168">
    <property type="entry name" value="DegV_C"/>
</dbReference>
<name>A0A9D2CZN4_9FIRM</name>
<dbReference type="Gene3D" id="3.40.50.10170">
    <property type="match status" value="1"/>
</dbReference>
<dbReference type="NCBIfam" id="TIGR00762">
    <property type="entry name" value="DegV"/>
    <property type="match status" value="1"/>
</dbReference>
<proteinExistence type="predicted"/>
<dbReference type="SUPFAM" id="SSF82549">
    <property type="entry name" value="DAK1/DegV-like"/>
    <property type="match status" value="1"/>
</dbReference>
<dbReference type="InterPro" id="IPR050270">
    <property type="entry name" value="DegV_domain_contain"/>
</dbReference>
<dbReference type="PROSITE" id="PS51482">
    <property type="entry name" value="DEGV"/>
    <property type="match status" value="1"/>
</dbReference>
<evidence type="ECO:0000313" key="3">
    <source>
        <dbReference type="Proteomes" id="UP000824132"/>
    </source>
</evidence>
<gene>
    <name evidence="2" type="ORF">H9727_05470</name>
</gene>
<accession>A0A9D2CZN4</accession>
<keyword evidence="1" id="KW-0446">Lipid-binding</keyword>
<dbReference type="GO" id="GO:0008289">
    <property type="term" value="F:lipid binding"/>
    <property type="evidence" value="ECO:0007669"/>
    <property type="project" value="UniProtKB-KW"/>
</dbReference>
<sequence length="283" mass="31086">MKEDIIITSDSTCDLGDALVSERGIQIMPLTVILGSESFKDGINISPQNIFDYFDKTGELPKTAAPSVADYESFFAGFVGQGKTVIHFSISSKASGSNGFAQTAQKKFGDKVYVIDSLALSTGQGLLVMKACDLRDEGRSAKEIADTVNALRAKVNTSFVPDTLLYLYKGGRCSTLSYYGSKVLSIHPMIDMKDGQLYPKKKYIGKMSRCIRNYVNDLAAEYKHYDRRRCFITHSGSDPELVAAVREQVEQLFTFDEILITVAGSIVTSHCGKNTLGVLFICE</sequence>
<reference evidence="2" key="1">
    <citation type="journal article" date="2021" name="PeerJ">
        <title>Extensive microbial diversity within the chicken gut microbiome revealed by metagenomics and culture.</title>
        <authorList>
            <person name="Gilroy R."/>
            <person name="Ravi A."/>
            <person name="Getino M."/>
            <person name="Pursley I."/>
            <person name="Horton D.L."/>
            <person name="Alikhan N.F."/>
            <person name="Baker D."/>
            <person name="Gharbi K."/>
            <person name="Hall N."/>
            <person name="Watson M."/>
            <person name="Adriaenssens E.M."/>
            <person name="Foster-Nyarko E."/>
            <person name="Jarju S."/>
            <person name="Secka A."/>
            <person name="Antonio M."/>
            <person name="Oren A."/>
            <person name="Chaudhuri R.R."/>
            <person name="La Ragione R."/>
            <person name="Hildebrand F."/>
            <person name="Pallen M.J."/>
        </authorList>
    </citation>
    <scope>NUCLEOTIDE SEQUENCE</scope>
    <source>
        <strain evidence="2">CHK187-5294</strain>
    </source>
</reference>
<dbReference type="Pfam" id="PF02645">
    <property type="entry name" value="DegV"/>
    <property type="match status" value="1"/>
</dbReference>
<dbReference type="EMBL" id="DXCL01000028">
    <property type="protein sequence ID" value="HIZ03717.1"/>
    <property type="molecule type" value="Genomic_DNA"/>
</dbReference>
<dbReference type="InterPro" id="IPR003797">
    <property type="entry name" value="DegV"/>
</dbReference>
<evidence type="ECO:0000256" key="1">
    <source>
        <dbReference type="ARBA" id="ARBA00023121"/>
    </source>
</evidence>
<dbReference type="PANTHER" id="PTHR33434">
    <property type="entry name" value="DEGV DOMAIN-CONTAINING PROTEIN DR_1986-RELATED"/>
    <property type="match status" value="1"/>
</dbReference>
<protein>
    <submittedName>
        <fullName evidence="2">DegV family protein</fullName>
    </submittedName>
</protein>
<evidence type="ECO:0000313" key="2">
    <source>
        <dbReference type="EMBL" id="HIZ03717.1"/>
    </source>
</evidence>
<dbReference type="Gene3D" id="3.30.1180.10">
    <property type="match status" value="1"/>
</dbReference>
<organism evidence="2 3">
    <name type="scientific">Candidatus Borkfalkia avistercoris</name>
    <dbReference type="NCBI Taxonomy" id="2838504"/>
    <lineage>
        <taxon>Bacteria</taxon>
        <taxon>Bacillati</taxon>
        <taxon>Bacillota</taxon>
        <taxon>Clostridia</taxon>
        <taxon>Christensenellales</taxon>
        <taxon>Christensenellaceae</taxon>
        <taxon>Candidatus Borkfalkia</taxon>
    </lineage>
</organism>
<reference evidence="2" key="2">
    <citation type="submission" date="2021-04" db="EMBL/GenBank/DDBJ databases">
        <authorList>
            <person name="Gilroy R."/>
        </authorList>
    </citation>
    <scope>NUCLEOTIDE SEQUENCE</scope>
    <source>
        <strain evidence="2">CHK187-5294</strain>
    </source>
</reference>
<dbReference type="PANTHER" id="PTHR33434:SF2">
    <property type="entry name" value="FATTY ACID-BINDING PROTEIN TM_1468"/>
    <property type="match status" value="1"/>
</dbReference>
<dbReference type="Proteomes" id="UP000824132">
    <property type="component" value="Unassembled WGS sequence"/>
</dbReference>